<dbReference type="EnsemblPlants" id="MELO3C032230.2.1">
    <property type="protein sequence ID" value="MELO3C032230.2.1"/>
    <property type="gene ID" value="MELO3C032230.2"/>
</dbReference>
<accession>A0A9I9EDF5</accession>
<name>A0A9I9EDF5_CUCME</name>
<reference evidence="1" key="1">
    <citation type="submission" date="2023-03" db="UniProtKB">
        <authorList>
            <consortium name="EnsemblPlants"/>
        </authorList>
    </citation>
    <scope>IDENTIFICATION</scope>
</reference>
<dbReference type="AlphaFoldDB" id="A0A9I9EDF5"/>
<proteinExistence type="predicted"/>
<dbReference type="Gramene" id="MELO3C032230.2.1">
    <property type="protein sequence ID" value="MELO3C032230.2.1"/>
    <property type="gene ID" value="MELO3C032230.2"/>
</dbReference>
<organism evidence="1">
    <name type="scientific">Cucumis melo</name>
    <name type="common">Muskmelon</name>
    <dbReference type="NCBI Taxonomy" id="3656"/>
    <lineage>
        <taxon>Eukaryota</taxon>
        <taxon>Viridiplantae</taxon>
        <taxon>Streptophyta</taxon>
        <taxon>Embryophyta</taxon>
        <taxon>Tracheophyta</taxon>
        <taxon>Spermatophyta</taxon>
        <taxon>Magnoliopsida</taxon>
        <taxon>eudicotyledons</taxon>
        <taxon>Gunneridae</taxon>
        <taxon>Pentapetalae</taxon>
        <taxon>rosids</taxon>
        <taxon>fabids</taxon>
        <taxon>Cucurbitales</taxon>
        <taxon>Cucurbitaceae</taxon>
        <taxon>Benincaseae</taxon>
        <taxon>Cucumis</taxon>
    </lineage>
</organism>
<sequence length="157" mass="18292">MGPCYLSGPILHWAFVSLTSINHPSQWVPDNIASFGFPAHFHRRFSTVAFSSVFPPSLSLSTLFPNRFLFRRFPPFARLSFFNRFAPPKVSRQKLLNLEKVYVGYNLQILETRMKLEHIHQGGDSQYTDRTQSIYHQIRSSLVVKPWKKFKGNTFIE</sequence>
<protein>
    <submittedName>
        <fullName evidence="1">Uncharacterized protein</fullName>
    </submittedName>
</protein>
<evidence type="ECO:0000313" key="1">
    <source>
        <dbReference type="EnsemblPlants" id="MELO3C032230.2.1"/>
    </source>
</evidence>